<dbReference type="OrthoDB" id="4063755at2759"/>
<keyword evidence="1" id="KW-0472">Membrane</keyword>
<reference evidence="3 4" key="1">
    <citation type="submission" date="2016-01" db="EMBL/GenBank/DDBJ databases">
        <title>Genome sequence of the yeast Holleya sinecauda.</title>
        <authorList>
            <person name="Dietrich F.S."/>
        </authorList>
    </citation>
    <scope>NUCLEOTIDE SEQUENCE [LARGE SCALE GENOMIC DNA]</scope>
    <source>
        <strain evidence="3 4">ATCC 58844</strain>
    </source>
</reference>
<proteinExistence type="predicted"/>
<evidence type="ECO:0000313" key="4">
    <source>
        <dbReference type="Proteomes" id="UP000243052"/>
    </source>
</evidence>
<evidence type="ECO:0000256" key="2">
    <source>
        <dbReference type="SAM" id="SignalP"/>
    </source>
</evidence>
<keyword evidence="4" id="KW-1185">Reference proteome</keyword>
<name>A0A109UYI2_9SACH</name>
<organism evidence="3 4">
    <name type="scientific">Eremothecium sinecaudum</name>
    <dbReference type="NCBI Taxonomy" id="45286"/>
    <lineage>
        <taxon>Eukaryota</taxon>
        <taxon>Fungi</taxon>
        <taxon>Dikarya</taxon>
        <taxon>Ascomycota</taxon>
        <taxon>Saccharomycotina</taxon>
        <taxon>Saccharomycetes</taxon>
        <taxon>Saccharomycetales</taxon>
        <taxon>Saccharomycetaceae</taxon>
        <taxon>Eremothecium</taxon>
    </lineage>
</organism>
<keyword evidence="1" id="KW-1133">Transmembrane helix</keyword>
<dbReference type="GeneID" id="28723301"/>
<sequence>MKWLVSVCLVFGLFAEGNVLKTILTSGTMRFDVEPIKAAEIDSTRLADYRQCIRWQLGGPGTMLFVQLERQDIPKYDIDANRFGPTSVQLGRQKLQLLILDTKGTTLLADNNVPSTGRTLSFSINNLSVVDVCLINISYDSSWKAIDMRSIIALSVYSTNQVAASGIPQISETHVEILSHAVENTNEFSDVRNGQYLADSEARKRNLNESTYSWLLCNTIVLGLSMFYCYCLAVPYYLIKSSREYDRRLKSMH</sequence>
<gene>
    <name evidence="3" type="ORF">AW171_hschr31938</name>
</gene>
<evidence type="ECO:0000256" key="1">
    <source>
        <dbReference type="SAM" id="Phobius"/>
    </source>
</evidence>
<keyword evidence="1" id="KW-0812">Transmembrane</keyword>
<dbReference type="AlphaFoldDB" id="A0A109UYI2"/>
<dbReference type="EMBL" id="CP014243">
    <property type="protein sequence ID" value="AMD20068.1"/>
    <property type="molecule type" value="Genomic_DNA"/>
</dbReference>
<keyword evidence="2" id="KW-0732">Signal</keyword>
<dbReference type="Proteomes" id="UP000243052">
    <property type="component" value="Chromosome iii"/>
</dbReference>
<feature type="chain" id="PRO_5012678289" evidence="2">
    <location>
        <begin position="16"/>
        <end position="253"/>
    </location>
</feature>
<dbReference type="RefSeq" id="XP_017987064.1">
    <property type="nucleotide sequence ID" value="XM_018131048.1"/>
</dbReference>
<evidence type="ECO:0000313" key="3">
    <source>
        <dbReference type="EMBL" id="AMD20068.1"/>
    </source>
</evidence>
<accession>A0A109UYI2</accession>
<feature type="signal peptide" evidence="2">
    <location>
        <begin position="1"/>
        <end position="15"/>
    </location>
</feature>
<feature type="transmembrane region" description="Helical" evidence="1">
    <location>
        <begin position="212"/>
        <end position="239"/>
    </location>
</feature>
<protein>
    <submittedName>
        <fullName evidence="3">HCL083Cp</fullName>
    </submittedName>
</protein>